<name>A0ABQ8JYC0_9APHY</name>
<evidence type="ECO:0000256" key="1">
    <source>
        <dbReference type="SAM" id="MobiDB-lite"/>
    </source>
</evidence>
<dbReference type="Proteomes" id="UP000814176">
    <property type="component" value="Unassembled WGS sequence"/>
</dbReference>
<feature type="region of interest" description="Disordered" evidence="1">
    <location>
        <begin position="1"/>
        <end position="260"/>
    </location>
</feature>
<feature type="compositionally biased region" description="Low complexity" evidence="1">
    <location>
        <begin position="204"/>
        <end position="224"/>
    </location>
</feature>
<feature type="compositionally biased region" description="Low complexity" evidence="1">
    <location>
        <begin position="132"/>
        <end position="153"/>
    </location>
</feature>
<organism evidence="2 3">
    <name type="scientific">Rhodofomes roseus</name>
    <dbReference type="NCBI Taxonomy" id="34475"/>
    <lineage>
        <taxon>Eukaryota</taxon>
        <taxon>Fungi</taxon>
        <taxon>Dikarya</taxon>
        <taxon>Basidiomycota</taxon>
        <taxon>Agaricomycotina</taxon>
        <taxon>Agaricomycetes</taxon>
        <taxon>Polyporales</taxon>
        <taxon>Rhodofomes</taxon>
    </lineage>
</organism>
<protein>
    <submittedName>
        <fullName evidence="2">Uncharacterized protein</fullName>
    </submittedName>
</protein>
<gene>
    <name evidence="2" type="ORF">C8Q71DRAFT_791337</name>
</gene>
<sequence length="260" mass="26717">MRERMRSGSVSSSQGSHKGARKPPATNPPPEHASSTDSHGDHESIEEGLFEMQQSVSDLIAPSPPASDAVVSPGPVSAGGRTSSRRSNTSSLSQANGRRTRRTSSSLSGAATGLDINVTDLPSIPSLADSEPGYGVSPTSSSSSTGSIPSLTGANSTASSGLSAIPESPATPVRSSVEKGITDALKEQEQVRRRSKRESVVLGSPRTPRRQSSISTPSSASPPTAHSGNVKMGASPSIGQVLDRVSVSDAEAVPRRLRSK</sequence>
<dbReference type="GeneID" id="72006081"/>
<dbReference type="RefSeq" id="XP_047772756.1">
    <property type="nucleotide sequence ID" value="XM_047925349.1"/>
</dbReference>
<comment type="caution">
    <text evidence="2">The sequence shown here is derived from an EMBL/GenBank/DDBJ whole genome shotgun (WGS) entry which is preliminary data.</text>
</comment>
<proteinExistence type="predicted"/>
<keyword evidence="3" id="KW-1185">Reference proteome</keyword>
<evidence type="ECO:0000313" key="3">
    <source>
        <dbReference type="Proteomes" id="UP000814176"/>
    </source>
</evidence>
<reference evidence="2 3" key="1">
    <citation type="journal article" date="2021" name="Environ. Microbiol.">
        <title>Gene family expansions and transcriptome signatures uncover fungal adaptations to wood decay.</title>
        <authorList>
            <person name="Hage H."/>
            <person name="Miyauchi S."/>
            <person name="Viragh M."/>
            <person name="Drula E."/>
            <person name="Min B."/>
            <person name="Chaduli D."/>
            <person name="Navarro D."/>
            <person name="Favel A."/>
            <person name="Norest M."/>
            <person name="Lesage-Meessen L."/>
            <person name="Balint B."/>
            <person name="Merenyi Z."/>
            <person name="de Eugenio L."/>
            <person name="Morin E."/>
            <person name="Martinez A.T."/>
            <person name="Baldrian P."/>
            <person name="Stursova M."/>
            <person name="Martinez M.J."/>
            <person name="Novotny C."/>
            <person name="Magnuson J.K."/>
            <person name="Spatafora J.W."/>
            <person name="Maurice S."/>
            <person name="Pangilinan J."/>
            <person name="Andreopoulos W."/>
            <person name="LaButti K."/>
            <person name="Hundley H."/>
            <person name="Na H."/>
            <person name="Kuo A."/>
            <person name="Barry K."/>
            <person name="Lipzen A."/>
            <person name="Henrissat B."/>
            <person name="Riley R."/>
            <person name="Ahrendt S."/>
            <person name="Nagy L.G."/>
            <person name="Grigoriev I.V."/>
            <person name="Martin F."/>
            <person name="Rosso M.N."/>
        </authorList>
    </citation>
    <scope>NUCLEOTIDE SEQUENCE [LARGE SCALE GENOMIC DNA]</scope>
    <source>
        <strain evidence="2 3">CIRM-BRFM 1785</strain>
    </source>
</reference>
<feature type="compositionally biased region" description="Low complexity" evidence="1">
    <location>
        <begin position="103"/>
        <end position="114"/>
    </location>
</feature>
<feature type="compositionally biased region" description="Basic and acidic residues" evidence="1">
    <location>
        <begin position="176"/>
        <end position="192"/>
    </location>
</feature>
<feature type="compositionally biased region" description="Low complexity" evidence="1">
    <location>
        <begin position="66"/>
        <end position="93"/>
    </location>
</feature>
<evidence type="ECO:0000313" key="2">
    <source>
        <dbReference type="EMBL" id="KAH9829262.1"/>
    </source>
</evidence>
<dbReference type="EMBL" id="JADCUA010000041">
    <property type="protein sequence ID" value="KAH9829262.1"/>
    <property type="molecule type" value="Genomic_DNA"/>
</dbReference>
<accession>A0ABQ8JYC0</accession>
<feature type="compositionally biased region" description="Low complexity" evidence="1">
    <location>
        <begin position="7"/>
        <end position="16"/>
    </location>
</feature>